<dbReference type="RefSeq" id="XP_005650090.1">
    <property type="nucleotide sequence ID" value="XM_005650033.1"/>
</dbReference>
<dbReference type="GeneID" id="17043548"/>
<evidence type="ECO:0000313" key="2">
    <source>
        <dbReference type="Proteomes" id="UP000007264"/>
    </source>
</evidence>
<evidence type="ECO:0000313" key="1">
    <source>
        <dbReference type="EMBL" id="EIE25546.1"/>
    </source>
</evidence>
<dbReference type="EMBL" id="AGSI01000004">
    <property type="protein sequence ID" value="EIE25546.1"/>
    <property type="molecule type" value="Genomic_DNA"/>
</dbReference>
<protein>
    <submittedName>
        <fullName evidence="1">Uncharacterized protein</fullName>
    </submittedName>
</protein>
<accession>I0Z4H7</accession>
<reference evidence="1 2" key="1">
    <citation type="journal article" date="2012" name="Genome Biol.">
        <title>The genome of the polar eukaryotic microalga coccomyxa subellipsoidea reveals traits of cold adaptation.</title>
        <authorList>
            <person name="Blanc G."/>
            <person name="Agarkova I."/>
            <person name="Grimwood J."/>
            <person name="Kuo A."/>
            <person name="Brueggeman A."/>
            <person name="Dunigan D."/>
            <person name="Gurnon J."/>
            <person name="Ladunga I."/>
            <person name="Lindquist E."/>
            <person name="Lucas S."/>
            <person name="Pangilinan J."/>
            <person name="Proschold T."/>
            <person name="Salamov A."/>
            <person name="Schmutz J."/>
            <person name="Weeks D."/>
            <person name="Yamada T."/>
            <person name="Claverie J.M."/>
            <person name="Grigoriev I."/>
            <person name="Van Etten J."/>
            <person name="Lomsadze A."/>
            <person name="Borodovsky M."/>
        </authorList>
    </citation>
    <scope>NUCLEOTIDE SEQUENCE [LARGE SCALE GENOMIC DNA]</scope>
    <source>
        <strain evidence="1 2">C-169</strain>
    </source>
</reference>
<comment type="caution">
    <text evidence="1">The sequence shown here is derived from an EMBL/GenBank/DDBJ whole genome shotgun (WGS) entry which is preliminary data.</text>
</comment>
<name>I0Z4H7_COCSC</name>
<sequence>MHESWVKKQSAAKGMNNYRTHTAMYGKFIQYHIAALNICCNARLFQNSEGAPLGHTSSTAVSTQSKYAKQYDIVFTTLIQQSNY</sequence>
<dbReference type="KEGG" id="csl:COCSUDRAFT_35863"/>
<keyword evidence="2" id="KW-1185">Reference proteome</keyword>
<dbReference type="Proteomes" id="UP000007264">
    <property type="component" value="Unassembled WGS sequence"/>
</dbReference>
<dbReference type="AlphaFoldDB" id="I0Z4H7"/>
<gene>
    <name evidence="1" type="ORF">COCSUDRAFT_35863</name>
</gene>
<proteinExistence type="predicted"/>
<organism evidence="1 2">
    <name type="scientific">Coccomyxa subellipsoidea (strain C-169)</name>
    <name type="common">Green microalga</name>
    <dbReference type="NCBI Taxonomy" id="574566"/>
    <lineage>
        <taxon>Eukaryota</taxon>
        <taxon>Viridiplantae</taxon>
        <taxon>Chlorophyta</taxon>
        <taxon>core chlorophytes</taxon>
        <taxon>Trebouxiophyceae</taxon>
        <taxon>Trebouxiophyceae incertae sedis</taxon>
        <taxon>Coccomyxaceae</taxon>
        <taxon>Coccomyxa</taxon>
        <taxon>Coccomyxa subellipsoidea</taxon>
    </lineage>
</organism>